<dbReference type="Gene3D" id="1.25.40.20">
    <property type="entry name" value="Ankyrin repeat-containing domain"/>
    <property type="match status" value="3"/>
</dbReference>
<dbReference type="InterPro" id="IPR002110">
    <property type="entry name" value="Ankyrin_rpt"/>
</dbReference>
<dbReference type="AlphaFoldDB" id="A0A364N7X0"/>
<feature type="transmembrane region" description="Helical" evidence="8">
    <location>
        <begin position="627"/>
        <end position="648"/>
    </location>
</feature>
<dbReference type="SUPFAM" id="SSF144083">
    <property type="entry name" value="Magnesium transport protein CorA, transmembrane region"/>
    <property type="match status" value="1"/>
</dbReference>
<accession>A0A364N7X0</accession>
<feature type="repeat" description="ANK" evidence="7">
    <location>
        <begin position="139"/>
        <end position="172"/>
    </location>
</feature>
<comment type="subcellular location">
    <subcellularLocation>
        <location evidence="1">Membrane</location>
        <topology evidence="1">Multi-pass membrane protein</topology>
    </subcellularLocation>
</comment>
<evidence type="ECO:0000256" key="3">
    <source>
        <dbReference type="ARBA" id="ARBA00022737"/>
    </source>
</evidence>
<sequence length="689" mass="76931">MEASQGTVTLPGPNGAVDIVSSASNEQEQRRDLKRLEPWLAVKNGNIEEVKRQLKLGYVDPNEEDFYRRTALWWAACQGQARTVGLLLANPNIDINARDRNGVTPLYIAVTQRQVELVKLLVAEQGLDVDCPSLSDHHLAATPLHMAVHRQLEEVVALLLAHKGIAVNSKDTNRNTPLHRAVIHADPSLDIVKLLLAQGDIDVNLKSSEGLRPVDVAVQRGHNELVSELLNAKGFERDSEDSVLLQEAARNGHAEVAATVLRHFKSHLNSQDSHGQAPLHVAAEYGHGSVAKVLLDAPSVEMHVRDERQYTPLFLAVDRVNKNVVKLFLKKDGVAPTSAELSFQELIRCAVRYRESEVVRLLLREQQNMFEEVDASDRGKRTLMWLAAVNKDEDMIRVLSMWDHETLHLLTENGELSLVRVLLAAGYNVNKLNDNHETALYIAVSCRQLKIAKELILRKAKVDCEDQYGLTPMRVAIIQKSSDFIELLLESSANVELIKANEWRKAYEKEVSDIIRLSKELSGSQNIGLIRESDLKQDAAACGVQRRLYGRGLGPLLKRIGEINSRVIERLDGLDQAVRDMLQLEFAWVSINETHHSTSIATSMKRLSWVTSLFGMNVNLLKNNPDWRWALLVAGVCLVSTMCAWLLFKFSKIGSWLDDHIGRRLHTATNTAQGGIGPKESRISSGQIA</sequence>
<protein>
    <submittedName>
        <fullName evidence="9">Ankyrin repeat-containing protein</fullName>
    </submittedName>
</protein>
<evidence type="ECO:0000256" key="4">
    <source>
        <dbReference type="ARBA" id="ARBA00022989"/>
    </source>
</evidence>
<dbReference type="InterPro" id="IPR045863">
    <property type="entry name" value="CorA_TM1_TM2"/>
</dbReference>
<evidence type="ECO:0000256" key="2">
    <source>
        <dbReference type="ARBA" id="ARBA00022692"/>
    </source>
</evidence>
<evidence type="ECO:0000313" key="9">
    <source>
        <dbReference type="EMBL" id="RAR13372.1"/>
    </source>
</evidence>
<dbReference type="PROSITE" id="PS50088">
    <property type="entry name" value="ANK_REPEAT"/>
    <property type="match status" value="6"/>
</dbReference>
<dbReference type="PANTHER" id="PTHR24198">
    <property type="entry name" value="ANKYRIN REPEAT AND PROTEIN KINASE DOMAIN-CONTAINING PROTEIN"/>
    <property type="match status" value="1"/>
</dbReference>
<keyword evidence="10" id="KW-1185">Reference proteome</keyword>
<evidence type="ECO:0000256" key="7">
    <source>
        <dbReference type="PROSITE-ProRule" id="PRU00023"/>
    </source>
</evidence>
<keyword evidence="6 8" id="KW-0472">Membrane</keyword>
<feature type="repeat" description="ANK" evidence="7">
    <location>
        <begin position="468"/>
        <end position="500"/>
    </location>
</feature>
<dbReference type="InterPro" id="IPR036770">
    <property type="entry name" value="Ankyrin_rpt-contain_sf"/>
</dbReference>
<dbReference type="EMBL" id="QGDH01000036">
    <property type="protein sequence ID" value="RAR13372.1"/>
    <property type="molecule type" value="Genomic_DNA"/>
</dbReference>
<dbReference type="PROSITE" id="PS50297">
    <property type="entry name" value="ANK_REP_REGION"/>
    <property type="match status" value="3"/>
</dbReference>
<gene>
    <name evidence="9" type="ORF">DDE83_003236</name>
</gene>
<feature type="repeat" description="ANK" evidence="7">
    <location>
        <begin position="274"/>
        <end position="296"/>
    </location>
</feature>
<dbReference type="PANTHER" id="PTHR24198:SF165">
    <property type="entry name" value="ANKYRIN REPEAT-CONTAINING PROTEIN-RELATED"/>
    <property type="match status" value="1"/>
</dbReference>
<dbReference type="STRING" id="183478.A0A364N7X0"/>
<feature type="repeat" description="ANK" evidence="7">
    <location>
        <begin position="173"/>
        <end position="199"/>
    </location>
</feature>
<evidence type="ECO:0000256" key="6">
    <source>
        <dbReference type="ARBA" id="ARBA00023136"/>
    </source>
</evidence>
<dbReference type="GO" id="GO:0016020">
    <property type="term" value="C:membrane"/>
    <property type="evidence" value="ECO:0007669"/>
    <property type="project" value="UniProtKB-SubCell"/>
</dbReference>
<keyword evidence="4 8" id="KW-1133">Transmembrane helix</keyword>
<organism evidence="9 10">
    <name type="scientific">Stemphylium lycopersici</name>
    <name type="common">Tomato gray leaf spot disease fungus</name>
    <name type="synonym">Thyrospora lycopersici</name>
    <dbReference type="NCBI Taxonomy" id="183478"/>
    <lineage>
        <taxon>Eukaryota</taxon>
        <taxon>Fungi</taxon>
        <taxon>Dikarya</taxon>
        <taxon>Ascomycota</taxon>
        <taxon>Pezizomycotina</taxon>
        <taxon>Dothideomycetes</taxon>
        <taxon>Pleosporomycetidae</taxon>
        <taxon>Pleosporales</taxon>
        <taxon>Pleosporineae</taxon>
        <taxon>Pleosporaceae</taxon>
        <taxon>Stemphylium</taxon>
    </lineage>
</organism>
<evidence type="ECO:0000256" key="1">
    <source>
        <dbReference type="ARBA" id="ARBA00004141"/>
    </source>
</evidence>
<proteinExistence type="predicted"/>
<dbReference type="SUPFAM" id="SSF48403">
    <property type="entry name" value="Ankyrin repeat"/>
    <property type="match status" value="2"/>
</dbReference>
<reference evidence="10" key="1">
    <citation type="submission" date="2018-05" db="EMBL/GenBank/DDBJ databases">
        <title>Draft genome sequence of Stemphylium lycopersici strain CIDEFI 213.</title>
        <authorList>
            <person name="Medina R."/>
            <person name="Franco M.E.E."/>
            <person name="Lucentini C.G."/>
            <person name="Saparrat M.C.N."/>
            <person name="Balatti P.A."/>
        </authorList>
    </citation>
    <scope>NUCLEOTIDE SEQUENCE [LARGE SCALE GENOMIC DNA]</scope>
    <source>
        <strain evidence="10">CIDEFI 213</strain>
    </source>
</reference>
<comment type="caution">
    <text evidence="9">The sequence shown here is derived from an EMBL/GenBank/DDBJ whole genome shotgun (WGS) entry which is preliminary data.</text>
</comment>
<keyword evidence="2 8" id="KW-0812">Transmembrane</keyword>
<feature type="repeat" description="ANK" evidence="7">
    <location>
        <begin position="101"/>
        <end position="122"/>
    </location>
</feature>
<evidence type="ECO:0000256" key="8">
    <source>
        <dbReference type="SAM" id="Phobius"/>
    </source>
</evidence>
<dbReference type="Pfam" id="PF12796">
    <property type="entry name" value="Ank_2"/>
    <property type="match status" value="4"/>
</dbReference>
<evidence type="ECO:0000313" key="10">
    <source>
        <dbReference type="Proteomes" id="UP000249619"/>
    </source>
</evidence>
<dbReference type="SMART" id="SM00248">
    <property type="entry name" value="ANK"/>
    <property type="match status" value="12"/>
</dbReference>
<keyword evidence="3" id="KW-0677">Repeat</keyword>
<keyword evidence="5 7" id="KW-0040">ANK repeat</keyword>
<dbReference type="Proteomes" id="UP000249619">
    <property type="component" value="Unassembled WGS sequence"/>
</dbReference>
<name>A0A364N7X0_STELY</name>
<evidence type="ECO:0000256" key="5">
    <source>
        <dbReference type="ARBA" id="ARBA00023043"/>
    </source>
</evidence>
<feature type="repeat" description="ANK" evidence="7">
    <location>
        <begin position="402"/>
        <end position="434"/>
    </location>
</feature>